<accession>A0A2M8EL18</accession>
<evidence type="ECO:0000313" key="1">
    <source>
        <dbReference type="EMBL" id="PJC23436.1"/>
    </source>
</evidence>
<name>A0A2M8EL18_UNCKA</name>
<dbReference type="Proteomes" id="UP000229756">
    <property type="component" value="Unassembled WGS sequence"/>
</dbReference>
<gene>
    <name evidence="1" type="ORF">CO058_03315</name>
</gene>
<proteinExistence type="predicted"/>
<reference evidence="2" key="1">
    <citation type="submission" date="2017-09" db="EMBL/GenBank/DDBJ databases">
        <title>Depth-based differentiation of microbial function through sediment-hosted aquifers and enrichment of novel symbionts in the deep terrestrial subsurface.</title>
        <authorList>
            <person name="Probst A.J."/>
            <person name="Ladd B."/>
            <person name="Jarett J.K."/>
            <person name="Geller-Mcgrath D.E."/>
            <person name="Sieber C.M.K."/>
            <person name="Emerson J.B."/>
            <person name="Anantharaman K."/>
            <person name="Thomas B.C."/>
            <person name="Malmstrom R."/>
            <person name="Stieglmeier M."/>
            <person name="Klingl A."/>
            <person name="Woyke T."/>
            <person name="Ryan C.M."/>
            <person name="Banfield J.F."/>
        </authorList>
    </citation>
    <scope>NUCLEOTIDE SEQUENCE [LARGE SCALE GENOMIC DNA]</scope>
</reference>
<sequence length="204" mass="24288">MKQIFLTLKFFDAIDHLPTREEVLDFFVTKNLSRQYKRDELNSIISDLIKSREVVLFEDLYLGLPDSNFEIRKAKQLEKIMVSKLILKKLKKHKKIFNFIDSLDLFGLFGKYSEINLIILNEKLSPLHRFILKLMKIKDPLIIYESDLRFKSGDIRSAFYLLKMPHAYSKPGVYEKFIFKNPWIFEYFGNYPVDKISLSYKVVI</sequence>
<protein>
    <submittedName>
        <fullName evidence="1">Uncharacterized protein</fullName>
    </submittedName>
</protein>
<evidence type="ECO:0000313" key="2">
    <source>
        <dbReference type="Proteomes" id="UP000229756"/>
    </source>
</evidence>
<comment type="caution">
    <text evidence="1">The sequence shown here is derived from an EMBL/GenBank/DDBJ whole genome shotgun (WGS) entry which is preliminary data.</text>
</comment>
<organism evidence="1 2">
    <name type="scientific">candidate division WWE3 bacterium CG_4_9_14_0_2_um_filter_35_11</name>
    <dbReference type="NCBI Taxonomy" id="1975077"/>
    <lineage>
        <taxon>Bacteria</taxon>
        <taxon>Katanobacteria</taxon>
    </lineage>
</organism>
<dbReference type="EMBL" id="PFSJ01000025">
    <property type="protein sequence ID" value="PJC23436.1"/>
    <property type="molecule type" value="Genomic_DNA"/>
</dbReference>
<dbReference type="AlphaFoldDB" id="A0A2M8EL18"/>